<dbReference type="EMBL" id="AAIYJF010000004">
    <property type="protein sequence ID" value="ECJ4377220.1"/>
    <property type="molecule type" value="Genomic_DNA"/>
</dbReference>
<evidence type="ECO:0000313" key="1">
    <source>
        <dbReference type="EMBL" id="ATW55855.1"/>
    </source>
</evidence>
<evidence type="ECO:0000313" key="2">
    <source>
        <dbReference type="EMBL" id="ECJ4377220.1"/>
    </source>
</evidence>
<dbReference type="Proteomes" id="UP000839781">
    <property type="component" value="Unassembled WGS sequence"/>
</dbReference>
<reference evidence="1 3" key="1">
    <citation type="submission" date="2017-09" db="EMBL/GenBank/DDBJ databases">
        <title>Complete genome of Salmonella enterica subsp. diarizonae isolated from stool of a patient with bacterial enteropathy.</title>
        <authorList>
            <person name="Zhou J."/>
            <person name="Chen Q."/>
            <person name="Guo L."/>
            <person name="Fan J."/>
        </authorList>
    </citation>
    <scope>NUCLEOTIDE SEQUENCE [LARGE SCALE GENOMIC DNA]</scope>
    <source>
        <strain evidence="1 3">HZS154</strain>
    </source>
</reference>
<sequence length="162" mass="18609">MHFHKRTLLSLATLGMLAVSVVLMVVLVRNDNYRFINTDEFLCTTRTVTTIQPKNIHADGSLVLDFKMKRITLQYEIKTKDNAVKILYRDVYMKNLHRTAPGVYTFEVSLIKAFATDTAGDLLSYLRVLHPQAANEIRISKVGEKTFFYSLNRQLYNVCTAQ</sequence>
<dbReference type="STRING" id="59204.UQ49_06040"/>
<proteinExistence type="predicted"/>
<organism evidence="1 3">
    <name type="scientific">Salmonella diarizonae</name>
    <dbReference type="NCBI Taxonomy" id="59204"/>
    <lineage>
        <taxon>Bacteria</taxon>
        <taxon>Pseudomonadati</taxon>
        <taxon>Pseudomonadota</taxon>
        <taxon>Gammaproteobacteria</taxon>
        <taxon>Enterobacterales</taxon>
        <taxon>Enterobacteriaceae</taxon>
        <taxon>Salmonella</taxon>
    </lineage>
</organism>
<dbReference type="Proteomes" id="UP000230639">
    <property type="component" value="Chromosome"/>
</dbReference>
<evidence type="ECO:0000313" key="3">
    <source>
        <dbReference type="Proteomes" id="UP000230639"/>
    </source>
</evidence>
<dbReference type="RefSeq" id="WP_063390946.1">
    <property type="nucleotide sequence ID" value="NZ_CP011288.1"/>
</dbReference>
<dbReference type="AlphaFoldDB" id="A0A2I5HJV6"/>
<dbReference type="EMBL" id="CP023345">
    <property type="protein sequence ID" value="ATW55855.1"/>
    <property type="molecule type" value="Genomic_DNA"/>
</dbReference>
<name>A0A2I5HJV6_SALDZ</name>
<gene>
    <name evidence="1" type="ORF">CNQ75_15815</name>
    <name evidence="2" type="ORF">DLB95_07935</name>
</gene>
<protein>
    <submittedName>
        <fullName evidence="1">Uncharacterized protein</fullName>
    </submittedName>
</protein>
<accession>A0A2I5HJV6</accession>
<reference evidence="2" key="2">
    <citation type="submission" date="2018-05" db="EMBL/GenBank/DDBJ databases">
        <authorList>
            <person name="Ashton P.M."/>
            <person name="Dallman T."/>
            <person name="Nair S."/>
            <person name="De Pinna E."/>
            <person name="Peters T."/>
            <person name="Grant K."/>
        </authorList>
    </citation>
    <scope>NUCLEOTIDE SEQUENCE [LARGE SCALE GENOMIC DNA]</scope>
    <source>
        <strain evidence="2">474878</strain>
    </source>
</reference>